<feature type="transmembrane region" description="Helical" evidence="5">
    <location>
        <begin position="370"/>
        <end position="391"/>
    </location>
</feature>
<dbReference type="HOGENOM" id="CLU_001265_46_1_1"/>
<dbReference type="Pfam" id="PF00083">
    <property type="entry name" value="Sugar_tr"/>
    <property type="match status" value="2"/>
</dbReference>
<feature type="transmembrane region" description="Helical" evidence="5">
    <location>
        <begin position="218"/>
        <end position="237"/>
    </location>
</feature>
<evidence type="ECO:0000256" key="5">
    <source>
        <dbReference type="SAM" id="Phobius"/>
    </source>
</evidence>
<evidence type="ECO:0000256" key="1">
    <source>
        <dbReference type="ARBA" id="ARBA00004141"/>
    </source>
</evidence>
<evidence type="ECO:0000256" key="4">
    <source>
        <dbReference type="ARBA" id="ARBA00023136"/>
    </source>
</evidence>
<dbReference type="PROSITE" id="PS50850">
    <property type="entry name" value="MFS"/>
    <property type="match status" value="1"/>
</dbReference>
<dbReference type="InterPro" id="IPR005828">
    <property type="entry name" value="MFS_sugar_transport-like"/>
</dbReference>
<evidence type="ECO:0000256" key="3">
    <source>
        <dbReference type="ARBA" id="ARBA00022989"/>
    </source>
</evidence>
<evidence type="ECO:0000256" key="2">
    <source>
        <dbReference type="ARBA" id="ARBA00022692"/>
    </source>
</evidence>
<name>Q6BJV3_DEBHA</name>
<feature type="transmembrane region" description="Helical" evidence="5">
    <location>
        <begin position="182"/>
        <end position="206"/>
    </location>
</feature>
<dbReference type="PANTHER" id="PTHR23508">
    <property type="entry name" value="CARBOXYLIC ACID TRANSPORTER PROTEIN HOMOLOG"/>
    <property type="match status" value="1"/>
</dbReference>
<keyword evidence="2 5" id="KW-0812">Transmembrane</keyword>
<evidence type="ECO:0000259" key="6">
    <source>
        <dbReference type="PROSITE" id="PS50850"/>
    </source>
</evidence>
<dbReference type="VEuPathDB" id="FungiDB:DEHA2F27126g"/>
<dbReference type="OrthoDB" id="5296287at2759"/>
<dbReference type="KEGG" id="dha:DEHA2F27126g"/>
<dbReference type="GO" id="GO:0035879">
    <property type="term" value="P:plasma membrane lactate transport"/>
    <property type="evidence" value="ECO:0007669"/>
    <property type="project" value="TreeGrafter"/>
</dbReference>
<dbReference type="CDD" id="cd17316">
    <property type="entry name" value="MFS_SV2_like"/>
    <property type="match status" value="1"/>
</dbReference>
<feature type="transmembrane region" description="Helical" evidence="5">
    <location>
        <begin position="319"/>
        <end position="339"/>
    </location>
</feature>
<dbReference type="GeneID" id="2903092"/>
<feature type="transmembrane region" description="Helical" evidence="5">
    <location>
        <begin position="60"/>
        <end position="81"/>
    </location>
</feature>
<dbReference type="Proteomes" id="UP000000599">
    <property type="component" value="Chromosome F"/>
</dbReference>
<accession>Q6BJV3</accession>
<dbReference type="eggNOG" id="ENOG502QPK1">
    <property type="taxonomic scope" value="Eukaryota"/>
</dbReference>
<evidence type="ECO:0000313" key="7">
    <source>
        <dbReference type="EMBL" id="CAG89946.2"/>
    </source>
</evidence>
<feature type="transmembrane region" description="Helical" evidence="5">
    <location>
        <begin position="443"/>
        <end position="465"/>
    </location>
</feature>
<dbReference type="Gene3D" id="1.20.1250.20">
    <property type="entry name" value="MFS general substrate transporter like domains"/>
    <property type="match status" value="2"/>
</dbReference>
<keyword evidence="4 5" id="KW-0472">Membrane</keyword>
<dbReference type="InterPro" id="IPR036259">
    <property type="entry name" value="MFS_trans_sf"/>
</dbReference>
<gene>
    <name evidence="7" type="ordered locus">DEHA2F27126g</name>
</gene>
<proteinExistence type="predicted"/>
<dbReference type="RefSeq" id="XP_461518.2">
    <property type="nucleotide sequence ID" value="XM_461518.1"/>
</dbReference>
<feature type="transmembrane region" description="Helical" evidence="5">
    <location>
        <begin position="96"/>
        <end position="118"/>
    </location>
</feature>
<dbReference type="InParanoid" id="Q6BJV3"/>
<dbReference type="GO" id="GO:0005886">
    <property type="term" value="C:plasma membrane"/>
    <property type="evidence" value="ECO:0007669"/>
    <property type="project" value="TreeGrafter"/>
</dbReference>
<keyword evidence="3 5" id="KW-1133">Transmembrane helix</keyword>
<dbReference type="AlphaFoldDB" id="Q6BJV3"/>
<feature type="transmembrane region" description="Helical" evidence="5">
    <location>
        <begin position="278"/>
        <end position="299"/>
    </location>
</feature>
<feature type="transmembrane region" description="Helical" evidence="5">
    <location>
        <begin position="346"/>
        <end position="364"/>
    </location>
</feature>
<dbReference type="OMA" id="YMNERSP"/>
<organism evidence="7 8">
    <name type="scientific">Debaryomyces hansenii (strain ATCC 36239 / CBS 767 / BCRC 21394 / JCM 1990 / NBRC 0083 / IGC 2968)</name>
    <name type="common">Yeast</name>
    <name type="synonym">Torulaspora hansenii</name>
    <dbReference type="NCBI Taxonomy" id="284592"/>
    <lineage>
        <taxon>Eukaryota</taxon>
        <taxon>Fungi</taxon>
        <taxon>Dikarya</taxon>
        <taxon>Ascomycota</taxon>
        <taxon>Saccharomycotina</taxon>
        <taxon>Pichiomycetes</taxon>
        <taxon>Debaryomycetaceae</taxon>
        <taxon>Debaryomyces</taxon>
    </lineage>
</organism>
<feature type="domain" description="Major facilitator superfamily (MFS) profile" evidence="6">
    <location>
        <begin position="60"/>
        <end position="470"/>
    </location>
</feature>
<comment type="subcellular location">
    <subcellularLocation>
        <location evidence="1">Membrane</location>
        <topology evidence="1">Multi-pass membrane protein</topology>
    </subcellularLocation>
</comment>
<feature type="transmembrane region" description="Helical" evidence="5">
    <location>
        <begin position="403"/>
        <end position="423"/>
    </location>
</feature>
<dbReference type="GO" id="GO:0015355">
    <property type="term" value="F:secondary active monocarboxylate transmembrane transporter activity"/>
    <property type="evidence" value="ECO:0007669"/>
    <property type="project" value="TreeGrafter"/>
</dbReference>
<dbReference type="PANTHER" id="PTHR23508:SF10">
    <property type="entry name" value="CARBOXYLIC ACID TRANSPORTER PROTEIN HOMOLOG"/>
    <property type="match status" value="1"/>
</dbReference>
<dbReference type="SUPFAM" id="SSF103473">
    <property type="entry name" value="MFS general substrate transporter"/>
    <property type="match status" value="1"/>
</dbReference>
<protein>
    <submittedName>
        <fullName evidence="7">DEHA2F27126p</fullName>
    </submittedName>
</protein>
<dbReference type="EMBL" id="CR382138">
    <property type="protein sequence ID" value="CAG89946.2"/>
    <property type="molecule type" value="Genomic_DNA"/>
</dbReference>
<keyword evidence="8" id="KW-1185">Reference proteome</keyword>
<dbReference type="FunCoup" id="Q6BJV3">
    <property type="interactions" value="60"/>
</dbReference>
<feature type="transmembrane region" description="Helical" evidence="5">
    <location>
        <begin position="150"/>
        <end position="170"/>
    </location>
</feature>
<dbReference type="InterPro" id="IPR020846">
    <property type="entry name" value="MFS_dom"/>
</dbReference>
<reference evidence="7 8" key="1">
    <citation type="journal article" date="2004" name="Nature">
        <title>Genome evolution in yeasts.</title>
        <authorList>
            <consortium name="Genolevures"/>
            <person name="Dujon B."/>
            <person name="Sherman D."/>
            <person name="Fischer G."/>
            <person name="Durrens P."/>
            <person name="Casaregola S."/>
            <person name="Lafontaine I."/>
            <person name="de Montigny J."/>
            <person name="Marck C."/>
            <person name="Neuveglise C."/>
            <person name="Talla E."/>
            <person name="Goffard N."/>
            <person name="Frangeul L."/>
            <person name="Aigle M."/>
            <person name="Anthouard V."/>
            <person name="Babour A."/>
            <person name="Barbe V."/>
            <person name="Barnay S."/>
            <person name="Blanchin S."/>
            <person name="Beckerich J.M."/>
            <person name="Beyne E."/>
            <person name="Bleykasten C."/>
            <person name="Boisrame A."/>
            <person name="Boyer J."/>
            <person name="Cattolico L."/>
            <person name="Confanioleri F."/>
            <person name="de Daruvar A."/>
            <person name="Despons L."/>
            <person name="Fabre E."/>
            <person name="Fairhead C."/>
            <person name="Ferry-Dumazet H."/>
            <person name="Groppi A."/>
            <person name="Hantraye F."/>
            <person name="Hennequin C."/>
            <person name="Jauniaux N."/>
            <person name="Joyet P."/>
            <person name="Kachouri R."/>
            <person name="Kerrest A."/>
            <person name="Koszul R."/>
            <person name="Lemaire M."/>
            <person name="Lesur I."/>
            <person name="Ma L."/>
            <person name="Muller H."/>
            <person name="Nicaud J.M."/>
            <person name="Nikolski M."/>
            <person name="Oztas S."/>
            <person name="Ozier-Kalogeropoulos O."/>
            <person name="Pellenz S."/>
            <person name="Potier S."/>
            <person name="Richard G.F."/>
            <person name="Straub M.L."/>
            <person name="Suleau A."/>
            <person name="Swennene D."/>
            <person name="Tekaia F."/>
            <person name="Wesolowski-Louvel M."/>
            <person name="Westhof E."/>
            <person name="Wirth B."/>
            <person name="Zeniou-Meyer M."/>
            <person name="Zivanovic I."/>
            <person name="Bolotin-Fukuhara M."/>
            <person name="Thierry A."/>
            <person name="Bouchier C."/>
            <person name="Caudron B."/>
            <person name="Scarpelli C."/>
            <person name="Gaillardin C."/>
            <person name="Weissenbach J."/>
            <person name="Wincker P."/>
            <person name="Souciet J.L."/>
        </authorList>
    </citation>
    <scope>NUCLEOTIDE SEQUENCE [LARGE SCALE GENOMIC DNA]</scope>
    <source>
        <strain evidence="8">ATCC 36239 / CBS 767 / BCRC 21394 / JCM 1990 / NBRC 0083 / IGC 2968</strain>
    </source>
</reference>
<feature type="transmembrane region" description="Helical" evidence="5">
    <location>
        <begin position="125"/>
        <end position="144"/>
    </location>
</feature>
<sequence>MNYTKEDGSPNLTKSNIIHYFKTRPSTLFDIPFFKTDKKVWQVLNPIPGLKEMSLSDWNYYFLGWTAWTIDAIDFFCVSAAAPEIAATLGVDIVDITWGMTLVLMLRSVGALIFGIASDYYGRKWPFIVNLFIFVVLEIATGFVKTYKEFLAVRAIFGIAMGGMYGNAAATAIENQPIAARSILSGLFLPAYNFGYALAVIFFRAFENTYKPGEGWRSLFWFSAGLPLIVIIWRMFFPESAHFLRLKTQRRLEAKNDIEQLKTKKVKQNIFTMIKTEGLMFVYLVLFAAGIHFTSHGSADLYPTFLVKQHDIGSDRKTVTMVVCNLGAVAGGIFFGQMTELLGRRLCVVVCMLTSGAFIYPAFLSNDINVLTAGFFFVNFGIAGAAGVVPLHTFELFKKENRVILSGLVYQLGNLATSGSATIEAELGTRFPLNKPGFSDAYNYGKVMGIFCGAVFAYVAVVIFLGPERFHQDLSSNRNELHEIDEAKESSDVSVIEEETMIIQKQ</sequence>
<evidence type="ECO:0000313" key="8">
    <source>
        <dbReference type="Proteomes" id="UP000000599"/>
    </source>
</evidence>